<evidence type="ECO:0000256" key="1">
    <source>
        <dbReference type="ARBA" id="ARBA00022723"/>
    </source>
</evidence>
<dbReference type="GO" id="GO:0018773">
    <property type="term" value="F:acetylpyruvate hydrolase activity"/>
    <property type="evidence" value="ECO:0007669"/>
    <property type="project" value="TreeGrafter"/>
</dbReference>
<proteinExistence type="predicted"/>
<dbReference type="Gene3D" id="3.90.850.10">
    <property type="entry name" value="Fumarylacetoacetase-like, C-terminal domain"/>
    <property type="match status" value="1"/>
</dbReference>
<gene>
    <name evidence="3" type="ORF">DN820_09445</name>
</gene>
<name>A0A5R9QEU5_9GAMM</name>
<dbReference type="EMBL" id="QLAG01000010">
    <property type="protein sequence ID" value="TLX63611.1"/>
    <property type="molecule type" value="Genomic_DNA"/>
</dbReference>
<dbReference type="Proteomes" id="UP000306753">
    <property type="component" value="Unassembled WGS sequence"/>
</dbReference>
<dbReference type="InterPro" id="IPR036663">
    <property type="entry name" value="Fumarylacetoacetase_C_sf"/>
</dbReference>
<reference evidence="3 4" key="1">
    <citation type="journal article" date="2017" name="Eur. J. Clin. Microbiol. Infect. Dis.">
        <title>Uncommonly isolated clinical Pseudomonas: identification and phylogenetic assignation.</title>
        <authorList>
            <person name="Mulet M."/>
            <person name="Gomila M."/>
            <person name="Ramirez A."/>
            <person name="Cardew S."/>
            <person name="Moore E.R."/>
            <person name="Lalucat J."/>
            <person name="Garcia-Valdes E."/>
        </authorList>
    </citation>
    <scope>NUCLEOTIDE SEQUENCE [LARGE SCALE GENOMIC DNA]</scope>
    <source>
        <strain evidence="3 4">SD129</strain>
    </source>
</reference>
<organism evidence="3 4">
    <name type="scientific">Stutzerimonas nosocomialis</name>
    <dbReference type="NCBI Taxonomy" id="1056496"/>
    <lineage>
        <taxon>Bacteria</taxon>
        <taxon>Pseudomonadati</taxon>
        <taxon>Pseudomonadota</taxon>
        <taxon>Gammaproteobacteria</taxon>
        <taxon>Pseudomonadales</taxon>
        <taxon>Pseudomonadaceae</taxon>
        <taxon>Stutzerimonas</taxon>
    </lineage>
</organism>
<keyword evidence="1" id="KW-0479">Metal-binding</keyword>
<protein>
    <submittedName>
        <fullName evidence="3">FAA hydrolase family protein</fullName>
    </submittedName>
</protein>
<dbReference type="AlphaFoldDB" id="A0A5R9QEU5"/>
<dbReference type="RefSeq" id="WP_138411557.1">
    <property type="nucleotide sequence ID" value="NZ_QLAG01000010.1"/>
</dbReference>
<dbReference type="Pfam" id="PF01557">
    <property type="entry name" value="FAA_hydrolase"/>
    <property type="match status" value="1"/>
</dbReference>
<dbReference type="InterPro" id="IPR011234">
    <property type="entry name" value="Fumarylacetoacetase-like_C"/>
</dbReference>
<dbReference type="GO" id="GO:0046872">
    <property type="term" value="F:metal ion binding"/>
    <property type="evidence" value="ECO:0007669"/>
    <property type="project" value="UniProtKB-KW"/>
</dbReference>
<sequence length="233" mass="25161">MSSSEQTDYLFTPGIPSLAIADSGKRFPVRRIYCVGRNYADHAREMGHDPDREPPFFFTKHPDSLLPDGSEFPYPPGTESVHHEIELVVAIGRGGSDIPVEQALEHVYGYAVGLDMTRRDLQAEAKKMGRPWAVAKGFDHAAPCSALVPAEKIGHPTEGRIWLDINGETRQDGDLAAQIWSVPEVVAYLSRLFVLEPGDLIMTGTPAGVGAVQRGDTLSGGVEGVGTLKITVG</sequence>
<evidence type="ECO:0000259" key="2">
    <source>
        <dbReference type="Pfam" id="PF01557"/>
    </source>
</evidence>
<dbReference type="PANTHER" id="PTHR11820">
    <property type="entry name" value="ACYLPYRUVASE"/>
    <property type="match status" value="1"/>
</dbReference>
<comment type="caution">
    <text evidence="3">The sequence shown here is derived from an EMBL/GenBank/DDBJ whole genome shotgun (WGS) entry which is preliminary data.</text>
</comment>
<evidence type="ECO:0000313" key="3">
    <source>
        <dbReference type="EMBL" id="TLX63611.1"/>
    </source>
</evidence>
<dbReference type="PANTHER" id="PTHR11820:SF90">
    <property type="entry name" value="FLUTATHIONE S-TRANSFERASE"/>
    <property type="match status" value="1"/>
</dbReference>
<feature type="domain" description="Fumarylacetoacetase-like C-terminal" evidence="2">
    <location>
        <begin position="32"/>
        <end position="232"/>
    </location>
</feature>
<dbReference type="SUPFAM" id="SSF56529">
    <property type="entry name" value="FAH"/>
    <property type="match status" value="1"/>
</dbReference>
<accession>A0A5R9QEU5</accession>
<keyword evidence="3" id="KW-0378">Hydrolase</keyword>
<evidence type="ECO:0000313" key="4">
    <source>
        <dbReference type="Proteomes" id="UP000306753"/>
    </source>
</evidence>
<keyword evidence="4" id="KW-1185">Reference proteome</keyword>